<feature type="domain" description="HTH lacI-type" evidence="6">
    <location>
        <begin position="5"/>
        <end position="63"/>
    </location>
</feature>
<keyword evidence="4" id="KW-0804">Transcription</keyword>
<keyword evidence="3" id="KW-0238">DNA-binding</keyword>
<proteinExistence type="predicted"/>
<dbReference type="Gene3D" id="3.40.50.2300">
    <property type="match status" value="2"/>
</dbReference>
<dbReference type="InterPro" id="IPR010982">
    <property type="entry name" value="Lambda_DNA-bd_dom_sf"/>
</dbReference>
<dbReference type="InterPro" id="IPR028082">
    <property type="entry name" value="Peripla_BP_I"/>
</dbReference>
<name>A0ABQ4F198_9ACTN</name>
<dbReference type="PANTHER" id="PTHR30146:SF148">
    <property type="entry name" value="HTH-TYPE TRANSCRIPTIONAL REPRESSOR PURR-RELATED"/>
    <property type="match status" value="1"/>
</dbReference>
<dbReference type="CDD" id="cd06267">
    <property type="entry name" value="PBP1_LacI_sugar_binding-like"/>
    <property type="match status" value="1"/>
</dbReference>
<gene>
    <name evidence="7" type="ORF">Pma05_72550</name>
</gene>
<dbReference type="PANTHER" id="PTHR30146">
    <property type="entry name" value="LACI-RELATED TRANSCRIPTIONAL REPRESSOR"/>
    <property type="match status" value="1"/>
</dbReference>
<evidence type="ECO:0000256" key="4">
    <source>
        <dbReference type="ARBA" id="ARBA00023163"/>
    </source>
</evidence>
<dbReference type="EMBL" id="BONX01000056">
    <property type="protein sequence ID" value="GIH00683.1"/>
    <property type="molecule type" value="Genomic_DNA"/>
</dbReference>
<organism evidence="7 8">
    <name type="scientific">Plantactinospora mayteni</name>
    <dbReference type="NCBI Taxonomy" id="566021"/>
    <lineage>
        <taxon>Bacteria</taxon>
        <taxon>Bacillati</taxon>
        <taxon>Actinomycetota</taxon>
        <taxon>Actinomycetes</taxon>
        <taxon>Micromonosporales</taxon>
        <taxon>Micromonosporaceae</taxon>
        <taxon>Plantactinospora</taxon>
    </lineage>
</organism>
<dbReference type="Pfam" id="PF13377">
    <property type="entry name" value="Peripla_BP_3"/>
    <property type="match status" value="1"/>
</dbReference>
<dbReference type="SUPFAM" id="SSF47413">
    <property type="entry name" value="lambda repressor-like DNA-binding domains"/>
    <property type="match status" value="1"/>
</dbReference>
<evidence type="ECO:0000256" key="5">
    <source>
        <dbReference type="SAM" id="MobiDB-lite"/>
    </source>
</evidence>
<evidence type="ECO:0000256" key="2">
    <source>
        <dbReference type="ARBA" id="ARBA00023015"/>
    </source>
</evidence>
<reference evidence="7 8" key="1">
    <citation type="submission" date="2021-01" db="EMBL/GenBank/DDBJ databases">
        <title>Whole genome shotgun sequence of Plantactinospora mayteni NBRC 109088.</title>
        <authorList>
            <person name="Komaki H."/>
            <person name="Tamura T."/>
        </authorList>
    </citation>
    <scope>NUCLEOTIDE SEQUENCE [LARGE SCALE GENOMIC DNA]</scope>
    <source>
        <strain evidence="7 8">NBRC 109088</strain>
    </source>
</reference>
<dbReference type="Proteomes" id="UP000621500">
    <property type="component" value="Unassembled WGS sequence"/>
</dbReference>
<evidence type="ECO:0000256" key="1">
    <source>
        <dbReference type="ARBA" id="ARBA00022491"/>
    </source>
</evidence>
<feature type="compositionally biased region" description="Pro residues" evidence="5">
    <location>
        <begin position="353"/>
        <end position="373"/>
    </location>
</feature>
<evidence type="ECO:0000256" key="3">
    <source>
        <dbReference type="ARBA" id="ARBA00023125"/>
    </source>
</evidence>
<feature type="region of interest" description="Disordered" evidence="5">
    <location>
        <begin position="341"/>
        <end position="382"/>
    </location>
</feature>
<dbReference type="Gene3D" id="1.10.260.40">
    <property type="entry name" value="lambda repressor-like DNA-binding domains"/>
    <property type="match status" value="1"/>
</dbReference>
<sequence>MGRRIRQADIALKLGISQATVSVVLSGRAGRDIAISPELRDLVLFTARDMGYHADPVARSLAGGRNRLLGVFTFEPVFPVGQRDFFHPFLLGIEQEAEAQRYDLVLFTSATDGAGRRSIYGSGTNRLRLADGGLLLGLAPDREELARLVREQFPFVFIGRRDVHGAGLSYVAADYVGATASLVGELIALGHENICLVTGTADLEPTVDRKTGFVRAHDLAGRTVRPASVWEVEPAGIGPAELLSRRDQGVTAYAVEGAADGELVGAFLAAAAQADLAVPDDVSLVVLGDVDEDGVAQRCTRFAVQREEMGRRAVRLLIDKLEAEDPSEVSRVTVPCVAIPGDTVGVRRDPRPTATPPRARPAVRPPRPRPGPTDQPAKRPSS</sequence>
<protein>
    <submittedName>
        <fullName evidence="7">LacI family transcriptional regulator</fullName>
    </submittedName>
</protein>
<dbReference type="PROSITE" id="PS50932">
    <property type="entry name" value="HTH_LACI_2"/>
    <property type="match status" value="1"/>
</dbReference>
<keyword evidence="8" id="KW-1185">Reference proteome</keyword>
<keyword evidence="1" id="KW-0678">Repressor</keyword>
<accession>A0ABQ4F198</accession>
<dbReference type="CDD" id="cd01392">
    <property type="entry name" value="HTH_LacI"/>
    <property type="match status" value="1"/>
</dbReference>
<dbReference type="InterPro" id="IPR046335">
    <property type="entry name" value="LacI/GalR-like_sensor"/>
</dbReference>
<keyword evidence="2" id="KW-0805">Transcription regulation</keyword>
<evidence type="ECO:0000259" key="6">
    <source>
        <dbReference type="PROSITE" id="PS50932"/>
    </source>
</evidence>
<dbReference type="RefSeq" id="WP_203861977.1">
    <property type="nucleotide sequence ID" value="NZ_BAAAZQ010000029.1"/>
</dbReference>
<dbReference type="SMART" id="SM00354">
    <property type="entry name" value="HTH_LACI"/>
    <property type="match status" value="1"/>
</dbReference>
<comment type="caution">
    <text evidence="7">The sequence shown here is derived from an EMBL/GenBank/DDBJ whole genome shotgun (WGS) entry which is preliminary data.</text>
</comment>
<evidence type="ECO:0000313" key="7">
    <source>
        <dbReference type="EMBL" id="GIH00683.1"/>
    </source>
</evidence>
<dbReference type="InterPro" id="IPR000843">
    <property type="entry name" value="HTH_LacI"/>
</dbReference>
<dbReference type="SUPFAM" id="SSF53822">
    <property type="entry name" value="Periplasmic binding protein-like I"/>
    <property type="match status" value="1"/>
</dbReference>
<evidence type="ECO:0000313" key="8">
    <source>
        <dbReference type="Proteomes" id="UP000621500"/>
    </source>
</evidence>